<evidence type="ECO:0000256" key="1">
    <source>
        <dbReference type="ARBA" id="ARBA00023172"/>
    </source>
</evidence>
<evidence type="ECO:0000313" key="3">
    <source>
        <dbReference type="EMBL" id="EDV23906.1"/>
    </source>
</evidence>
<feature type="region of interest" description="Disordered" evidence="2">
    <location>
        <begin position="504"/>
        <end position="525"/>
    </location>
</feature>
<dbReference type="CTD" id="6755019"/>
<dbReference type="InterPro" id="IPR013762">
    <property type="entry name" value="Integrase-like_cat_sf"/>
</dbReference>
<dbReference type="Proteomes" id="UP000009022">
    <property type="component" value="Unassembled WGS sequence"/>
</dbReference>
<dbReference type="HOGENOM" id="CLU_519100_0_0_1"/>
<keyword evidence="1" id="KW-0233">DNA recombination</keyword>
<dbReference type="SUPFAM" id="SSF56349">
    <property type="entry name" value="DNA breaking-rejoining enzymes"/>
    <property type="match status" value="1"/>
</dbReference>
<dbReference type="GO" id="GO:0009009">
    <property type="term" value="F:site-specific recombinase activity"/>
    <property type="evidence" value="ECO:0000318"/>
    <property type="project" value="GO_Central"/>
</dbReference>
<evidence type="ECO:0000313" key="4">
    <source>
        <dbReference type="Proteomes" id="UP000009022"/>
    </source>
</evidence>
<dbReference type="EMBL" id="DS985246">
    <property type="protein sequence ID" value="EDV23906.1"/>
    <property type="molecule type" value="Genomic_DNA"/>
</dbReference>
<dbReference type="GO" id="GO:0003677">
    <property type="term" value="F:DNA binding"/>
    <property type="evidence" value="ECO:0007669"/>
    <property type="project" value="InterPro"/>
</dbReference>
<accession>B3RZW4</accession>
<gene>
    <name evidence="3" type="ORF">TRIADDRAFT_57598</name>
</gene>
<reference evidence="3 4" key="1">
    <citation type="journal article" date="2008" name="Nature">
        <title>The Trichoplax genome and the nature of placozoans.</title>
        <authorList>
            <person name="Srivastava M."/>
            <person name="Begovic E."/>
            <person name="Chapman J."/>
            <person name="Putnam N.H."/>
            <person name="Hellsten U."/>
            <person name="Kawashima T."/>
            <person name="Kuo A."/>
            <person name="Mitros T."/>
            <person name="Salamov A."/>
            <person name="Carpenter M.L."/>
            <person name="Signorovitch A.Y."/>
            <person name="Moreno M.A."/>
            <person name="Kamm K."/>
            <person name="Grimwood J."/>
            <person name="Schmutz J."/>
            <person name="Shapiro H."/>
            <person name="Grigoriev I.V."/>
            <person name="Buss L.W."/>
            <person name="Schierwater B."/>
            <person name="Dellaporta S.L."/>
            <person name="Rokhsar D.S."/>
        </authorList>
    </citation>
    <scope>NUCLEOTIDE SEQUENCE [LARGE SCALE GENOMIC DNA]</scope>
    <source>
        <strain evidence="3 4">Grell-BS-1999</strain>
    </source>
</reference>
<dbReference type="KEGG" id="tad:TRIADDRAFT_57598"/>
<dbReference type="OrthoDB" id="5960386at2759"/>
<proteinExistence type="predicted"/>
<dbReference type="InterPro" id="IPR011010">
    <property type="entry name" value="DNA_brk_join_enz"/>
</dbReference>
<dbReference type="AlphaFoldDB" id="B3RZW4"/>
<sequence length="525" mass="61311">MNFFMYVDQFNDDEDESDWIETGDELLIAEQNIKDGKQYTNFDDFKEVIGKFEDNIDTTTFEKCFKTKELCDTYSCDESDLMSIIDPNDPKSELSRKLDEDIDGECKKWIETLRSREKVSAIPELTSVVGKTRWLLKEYGYMKHFDRGKFKEVEGYYHDLGKPDSGCNQLAIYVNRYLYWCSSGTALNWEYLNDSHLIKDYIKEMHEKTNCSASFLCNIIIAILRGRRFAVAQGMISEATESQKILLEDVLKKYRTLMKQRSRDISRNLRKRGSVLEPKMFFKAVNKPALMKKYNDLVTYSKMIKKKNGKLPDRMYIFGLRFTLAHMLLSCASRPGPLYNLTLNDMRCSRGNWDDEKSEVIITVLDHKTGKCDDARFILSHYSKVVVREFWHYIRPLVPQIEDGNDAYFYLNSSGKRLCSSQVNSHVRVIFKVAGIEGFTTTLLRKAIESASANRFSMKDQENVATLLNHDTQTADRYYKVYINNEEKAYKGWEAINLLYSGKSPEHDEDDYEDIRDFPKHEIKE</sequence>
<organism evidence="3 4">
    <name type="scientific">Trichoplax adhaerens</name>
    <name type="common">Trichoplax reptans</name>
    <dbReference type="NCBI Taxonomy" id="10228"/>
    <lineage>
        <taxon>Eukaryota</taxon>
        <taxon>Metazoa</taxon>
        <taxon>Placozoa</taxon>
        <taxon>Uniplacotomia</taxon>
        <taxon>Trichoplacea</taxon>
        <taxon>Trichoplacidae</taxon>
        <taxon>Trichoplax</taxon>
    </lineage>
</organism>
<dbReference type="Gene3D" id="1.10.443.10">
    <property type="entry name" value="Intergrase catalytic core"/>
    <property type="match status" value="1"/>
</dbReference>
<dbReference type="GO" id="GO:0006310">
    <property type="term" value="P:DNA recombination"/>
    <property type="evidence" value="ECO:0000318"/>
    <property type="project" value="GO_Central"/>
</dbReference>
<protein>
    <submittedName>
        <fullName evidence="3">Uncharacterized protein</fullName>
    </submittedName>
</protein>
<dbReference type="GeneID" id="6755019"/>
<dbReference type="InParanoid" id="B3RZW4"/>
<feature type="compositionally biased region" description="Basic and acidic residues" evidence="2">
    <location>
        <begin position="515"/>
        <end position="525"/>
    </location>
</feature>
<dbReference type="RefSeq" id="XP_002113432.1">
    <property type="nucleotide sequence ID" value="XM_002113396.1"/>
</dbReference>
<dbReference type="PhylomeDB" id="B3RZW4"/>
<dbReference type="GO" id="GO:0007059">
    <property type="term" value="P:chromosome segregation"/>
    <property type="evidence" value="ECO:0000318"/>
    <property type="project" value="GO_Central"/>
</dbReference>
<name>B3RZW4_TRIAD</name>
<keyword evidence="4" id="KW-1185">Reference proteome</keyword>
<evidence type="ECO:0000256" key="2">
    <source>
        <dbReference type="SAM" id="MobiDB-lite"/>
    </source>
</evidence>